<gene>
    <name evidence="3" type="ORF">KVH32_19495</name>
</gene>
<name>A0ABS7W5S8_STROV</name>
<dbReference type="PANTHER" id="PTHR47585">
    <property type="match status" value="1"/>
</dbReference>
<accession>A0ABS7W5S8</accession>
<evidence type="ECO:0000313" key="4">
    <source>
        <dbReference type="Proteomes" id="UP000758701"/>
    </source>
</evidence>
<comment type="caution">
    <text evidence="3">The sequence shown here is derived from an EMBL/GenBank/DDBJ whole genome shotgun (WGS) entry which is preliminary data.</text>
</comment>
<evidence type="ECO:0000259" key="2">
    <source>
        <dbReference type="Pfam" id="PF23544"/>
    </source>
</evidence>
<proteinExistence type="predicted"/>
<organism evidence="3 4">
    <name type="scientific">Streptomyces olivaceus</name>
    <dbReference type="NCBI Taxonomy" id="47716"/>
    <lineage>
        <taxon>Bacteria</taxon>
        <taxon>Bacillati</taxon>
        <taxon>Actinomycetota</taxon>
        <taxon>Actinomycetes</taxon>
        <taxon>Kitasatosporales</taxon>
        <taxon>Streptomycetaceae</taxon>
        <taxon>Streptomyces</taxon>
    </lineage>
</organism>
<dbReference type="InterPro" id="IPR010839">
    <property type="entry name" value="AtuA_N"/>
</dbReference>
<dbReference type="RefSeq" id="WP_037767931.1">
    <property type="nucleotide sequence ID" value="NZ_JAHSSQ010000008.1"/>
</dbReference>
<reference evidence="3 4" key="1">
    <citation type="submission" date="2021-06" db="EMBL/GenBank/DDBJ databases">
        <title>Ecological speciation of a Streptomyces species isolated from different habitats and geographic origins.</title>
        <authorList>
            <person name="Wang J."/>
        </authorList>
    </citation>
    <scope>NUCLEOTIDE SEQUENCE [LARGE SCALE GENOMIC DNA]</scope>
    <source>
        <strain evidence="3 4">FXJ8.012</strain>
    </source>
</reference>
<dbReference type="InterPro" id="IPR056362">
    <property type="entry name" value="AtuA-like_ferredoxin_dom"/>
</dbReference>
<dbReference type="EMBL" id="JAHSTP010000007">
    <property type="protein sequence ID" value="MBZ6153322.1"/>
    <property type="molecule type" value="Genomic_DNA"/>
</dbReference>
<evidence type="ECO:0000259" key="1">
    <source>
        <dbReference type="Pfam" id="PF07287"/>
    </source>
</evidence>
<dbReference type="PANTHER" id="PTHR47585:SF1">
    <property type="entry name" value="DUF1446 DOMAIN-CONTAINING PROTEIN"/>
    <property type="match status" value="1"/>
</dbReference>
<feature type="domain" description="AtuA-like ferredoxin-fold" evidence="2">
    <location>
        <begin position="452"/>
        <end position="546"/>
    </location>
</feature>
<keyword evidence="4" id="KW-1185">Reference proteome</keyword>
<protein>
    <submittedName>
        <fullName evidence="3">DUF1446 domain-containing protein</fullName>
    </submittedName>
</protein>
<dbReference type="Proteomes" id="UP000758701">
    <property type="component" value="Unassembled WGS sequence"/>
</dbReference>
<feature type="domain" description="Acyclic terpene utilisation N-terminal" evidence="1">
    <location>
        <begin position="4"/>
        <end position="412"/>
    </location>
</feature>
<sequence length="556" mass="58836">MSVLRVGNASGFYGDRFDAMREMLTGGPLDVLTGDYLAELTMLILGRDRLKDPGAGYARTFLRQLEECLGLARERGVRIVTNAGGLNPAGLADAVRVLADRLGIPVRVAHVEGDDLTAAHPGALAAHAYLGGFGIAECLRAGADVVVTGRVTDAALVTGPAAAHFGWGPTEYDRLAGAVVAGHVLECGAQATGGNYSFFQDGDVRRPGFPLAELHADGTSVVTKHDGTGGFVDVGTVTAQLLYETHGARYAGPDVTARLDTVRLSQDGPDRVRVEGVRGEAPPPTLKVGLNRLGGFRNEVAFVLTGLDVEAKAALVRAQLEPVLGRVADVRWDLARTDRPDAATEETASALLRLVVRDADQQVVGRALSGAAVELALAGYPGFHVLAPPGKGAPYGVFDALHVPRNTVAHVAVRHDGRRVPVPDVQDTAVLRAVPEPPLPRPLPPGPVRRAPLGLVAGARSGDKGGDANVGVWARTDDAWRWLAHELTADRFRELIPEARDLPVVRHPLPNLRALNFVVEGILGEGVAAQARFDPQAKALGEWLRARHLDIPEALL</sequence>
<evidence type="ECO:0000313" key="3">
    <source>
        <dbReference type="EMBL" id="MBZ6153322.1"/>
    </source>
</evidence>
<dbReference type="Pfam" id="PF23544">
    <property type="entry name" value="AtuA_ferredoxin"/>
    <property type="match status" value="1"/>
</dbReference>
<dbReference type="Pfam" id="PF07287">
    <property type="entry name" value="AtuA"/>
    <property type="match status" value="1"/>
</dbReference>